<keyword evidence="4 5" id="KW-0472">Membrane</keyword>
<accession>A0ABY3DS36</accession>
<evidence type="ECO:0000256" key="2">
    <source>
        <dbReference type="ARBA" id="ARBA00022692"/>
    </source>
</evidence>
<dbReference type="Proteomes" id="UP000315321">
    <property type="component" value="Unassembled WGS sequence"/>
</dbReference>
<dbReference type="RefSeq" id="WP_144342351.1">
    <property type="nucleotide sequence ID" value="NZ_VMBP01000002.1"/>
</dbReference>
<evidence type="ECO:0000313" key="7">
    <source>
        <dbReference type="Proteomes" id="UP000315321"/>
    </source>
</evidence>
<organism evidence="6 7">
    <name type="scientific">Ancylobacter moscoviensis</name>
    <dbReference type="NCBI Taxonomy" id="2597768"/>
    <lineage>
        <taxon>Bacteria</taxon>
        <taxon>Pseudomonadati</taxon>
        <taxon>Pseudomonadota</taxon>
        <taxon>Alphaproteobacteria</taxon>
        <taxon>Hyphomicrobiales</taxon>
        <taxon>Xanthobacteraceae</taxon>
        <taxon>Ancylobacter</taxon>
    </lineage>
</organism>
<dbReference type="Pfam" id="PF07043">
    <property type="entry name" value="DUF1328"/>
    <property type="match status" value="1"/>
</dbReference>
<keyword evidence="2 5" id="KW-0812">Transmembrane</keyword>
<proteinExistence type="inferred from homology"/>
<evidence type="ECO:0000313" key="6">
    <source>
        <dbReference type="EMBL" id="TSJ62860.1"/>
    </source>
</evidence>
<evidence type="ECO:0000256" key="5">
    <source>
        <dbReference type="HAMAP-Rule" id="MF_01361"/>
    </source>
</evidence>
<keyword evidence="1 5" id="KW-1003">Cell membrane</keyword>
<dbReference type="EMBL" id="VMBP01000002">
    <property type="protein sequence ID" value="TSJ62860.1"/>
    <property type="molecule type" value="Genomic_DNA"/>
</dbReference>
<dbReference type="InterPro" id="IPR009760">
    <property type="entry name" value="DUF1328"/>
</dbReference>
<feature type="transmembrane region" description="Helical" evidence="5">
    <location>
        <begin position="29"/>
        <end position="52"/>
    </location>
</feature>
<evidence type="ECO:0000256" key="4">
    <source>
        <dbReference type="ARBA" id="ARBA00023136"/>
    </source>
</evidence>
<dbReference type="PIRSF" id="PIRSF036466">
    <property type="entry name" value="UCP036466"/>
    <property type="match status" value="1"/>
</dbReference>
<comment type="caution">
    <text evidence="6">The sequence shown here is derived from an EMBL/GenBank/DDBJ whole genome shotgun (WGS) entry which is preliminary data.</text>
</comment>
<evidence type="ECO:0000256" key="3">
    <source>
        <dbReference type="ARBA" id="ARBA00022989"/>
    </source>
</evidence>
<comment type="similarity">
    <text evidence="5">Belongs to the UPF0391 family.</text>
</comment>
<comment type="subcellular location">
    <subcellularLocation>
        <location evidence="5">Cell membrane</location>
        <topology evidence="5">Single-pass membrane protein</topology>
    </subcellularLocation>
</comment>
<dbReference type="HAMAP" id="MF_01361">
    <property type="entry name" value="UPF0391"/>
    <property type="match status" value="1"/>
</dbReference>
<sequence>MLKYAVIFLIVSLVAGAVGLTNVSSLARTISMVLFGLFFLGFLLLIGLAMMVDHAMQVP</sequence>
<protein>
    <recommendedName>
        <fullName evidence="5">UPF0391 membrane protein FO470_07615</fullName>
    </recommendedName>
</protein>
<name>A0ABY3DS36_9HYPH</name>
<evidence type="ECO:0000256" key="1">
    <source>
        <dbReference type="ARBA" id="ARBA00022475"/>
    </source>
</evidence>
<keyword evidence="3 5" id="KW-1133">Transmembrane helix</keyword>
<gene>
    <name evidence="6" type="ORF">FO470_07615</name>
</gene>
<keyword evidence="7" id="KW-1185">Reference proteome</keyword>
<reference evidence="6 7" key="1">
    <citation type="submission" date="2019-07" db="EMBL/GenBank/DDBJ databases">
        <authorList>
            <person name="Grouzdev D.S."/>
        </authorList>
    </citation>
    <scope>NUCLEOTIDE SEQUENCE [LARGE SCALE GENOMIC DNA]</scope>
    <source>
        <strain evidence="6 7">3C</strain>
    </source>
</reference>